<evidence type="ECO:0000256" key="18">
    <source>
        <dbReference type="ARBA" id="ARBA00044632"/>
    </source>
</evidence>
<keyword evidence="14" id="KW-0456">Lyase</keyword>
<feature type="domain" description="Formamidopyrimidine-DNA glycosylase catalytic" evidence="21">
    <location>
        <begin position="2"/>
        <end position="106"/>
    </location>
</feature>
<dbReference type="EC" id="4.2.99.18" evidence="5"/>
<keyword evidence="10" id="KW-0378">Hydrolase</keyword>
<evidence type="ECO:0000259" key="21">
    <source>
        <dbReference type="PROSITE" id="PS51068"/>
    </source>
</evidence>
<dbReference type="InterPro" id="IPR010979">
    <property type="entry name" value="Ribosomal_uS13-like_H2TH"/>
</dbReference>
<dbReference type="PANTHER" id="PTHR22993">
    <property type="entry name" value="FORMAMIDOPYRIMIDINE-DNA GLYCOSYLASE"/>
    <property type="match status" value="1"/>
</dbReference>
<evidence type="ECO:0000256" key="19">
    <source>
        <dbReference type="PROSITE-ProRule" id="PRU00391"/>
    </source>
</evidence>
<evidence type="ECO:0000256" key="13">
    <source>
        <dbReference type="ARBA" id="ARBA00023204"/>
    </source>
</evidence>
<dbReference type="EMBL" id="WBOT01000004">
    <property type="protein sequence ID" value="KAB2331871.1"/>
    <property type="molecule type" value="Genomic_DNA"/>
</dbReference>
<dbReference type="Gene3D" id="3.20.190.10">
    <property type="entry name" value="MutM-like, N-terminal"/>
    <property type="match status" value="1"/>
</dbReference>
<dbReference type="GO" id="GO:0034039">
    <property type="term" value="F:8-oxo-7,8-dihydroguanine DNA N-glycosylase activity"/>
    <property type="evidence" value="ECO:0007669"/>
    <property type="project" value="TreeGrafter"/>
</dbReference>
<dbReference type="GO" id="GO:0008270">
    <property type="term" value="F:zinc ion binding"/>
    <property type="evidence" value="ECO:0007669"/>
    <property type="project" value="UniProtKB-KW"/>
</dbReference>
<dbReference type="GO" id="GO:0140078">
    <property type="term" value="F:class I DNA-(apurinic or apyrimidinic site) endonuclease activity"/>
    <property type="evidence" value="ECO:0007669"/>
    <property type="project" value="UniProtKB-EC"/>
</dbReference>
<dbReference type="OrthoDB" id="9800855at2"/>
<dbReference type="Pfam" id="PF06831">
    <property type="entry name" value="H2TH"/>
    <property type="match status" value="1"/>
</dbReference>
<evidence type="ECO:0000313" key="22">
    <source>
        <dbReference type="EMBL" id="KAB2331871.1"/>
    </source>
</evidence>
<keyword evidence="7" id="KW-0479">Metal-binding</keyword>
<dbReference type="SUPFAM" id="SSF46946">
    <property type="entry name" value="S13-like H2TH domain"/>
    <property type="match status" value="1"/>
</dbReference>
<reference evidence="22 23" key="1">
    <citation type="journal article" date="2014" name="Arch. Microbiol.">
        <title>Bacillus mesophilum sp. nov., strain IITR-54T, a novel 4-chlorobiphenyl dechlorinating bacterium.</title>
        <authorList>
            <person name="Manickam N."/>
            <person name="Singh N.K."/>
            <person name="Bajaj A."/>
            <person name="Kumar R.M."/>
            <person name="Kaur G."/>
            <person name="Kaur N."/>
            <person name="Bala M."/>
            <person name="Kumar A."/>
            <person name="Mayilraj S."/>
        </authorList>
    </citation>
    <scope>NUCLEOTIDE SEQUENCE [LARGE SCALE GENOMIC DNA]</scope>
    <source>
        <strain evidence="22 23">IITR-54</strain>
    </source>
</reference>
<evidence type="ECO:0000256" key="8">
    <source>
        <dbReference type="ARBA" id="ARBA00022763"/>
    </source>
</evidence>
<comment type="catalytic activity">
    <reaction evidence="1">
        <text>Hydrolysis of DNA containing ring-opened 7-methylguanine residues, releasing 2,6-diamino-4-hydroxy-5-(N-methyl)formamidopyrimidine.</text>
        <dbReference type="EC" id="3.2.2.23"/>
    </reaction>
</comment>
<evidence type="ECO:0000256" key="2">
    <source>
        <dbReference type="ARBA" id="ARBA00001947"/>
    </source>
</evidence>
<dbReference type="PROSITE" id="PS51068">
    <property type="entry name" value="FPG_CAT"/>
    <property type="match status" value="1"/>
</dbReference>
<keyword evidence="15" id="KW-0511">Multifunctional enzyme</keyword>
<dbReference type="Proteomes" id="UP000441354">
    <property type="component" value="Unassembled WGS sequence"/>
</dbReference>
<evidence type="ECO:0000256" key="4">
    <source>
        <dbReference type="ARBA" id="ARBA00012024"/>
    </source>
</evidence>
<protein>
    <recommendedName>
        <fullName evidence="6">Formamidopyrimidine-DNA glycosylase</fullName>
        <ecNumber evidence="4">3.2.2.23</ecNumber>
        <ecNumber evidence="5">4.2.99.18</ecNumber>
    </recommendedName>
    <alternativeName>
        <fullName evidence="17">DNA-(apurinic or apyrimidinic site) lyase MutM</fullName>
    </alternativeName>
</protein>
<dbReference type="InterPro" id="IPR000214">
    <property type="entry name" value="Znf_DNA_glyclase/AP_lyase"/>
</dbReference>
<evidence type="ECO:0000256" key="10">
    <source>
        <dbReference type="ARBA" id="ARBA00022801"/>
    </source>
</evidence>
<keyword evidence="13" id="KW-0234">DNA repair</keyword>
<evidence type="ECO:0000256" key="9">
    <source>
        <dbReference type="ARBA" id="ARBA00022771"/>
    </source>
</evidence>
<dbReference type="Gene3D" id="1.10.8.50">
    <property type="match status" value="1"/>
</dbReference>
<name>A0A7V7RLQ9_9BACI</name>
<dbReference type="InterPro" id="IPR010663">
    <property type="entry name" value="Znf_FPG/IleRS"/>
</dbReference>
<keyword evidence="8" id="KW-0227">DNA damage</keyword>
<evidence type="ECO:0000256" key="15">
    <source>
        <dbReference type="ARBA" id="ARBA00023268"/>
    </source>
</evidence>
<comment type="similarity">
    <text evidence="3">Belongs to the FPG family.</text>
</comment>
<evidence type="ECO:0000256" key="11">
    <source>
        <dbReference type="ARBA" id="ARBA00022833"/>
    </source>
</evidence>
<dbReference type="GO" id="GO:0006284">
    <property type="term" value="P:base-excision repair"/>
    <property type="evidence" value="ECO:0007669"/>
    <property type="project" value="InterPro"/>
</dbReference>
<dbReference type="SUPFAM" id="SSF81624">
    <property type="entry name" value="N-terminal domain of MutM-like DNA repair proteins"/>
    <property type="match status" value="1"/>
</dbReference>
<dbReference type="Pfam" id="PF06827">
    <property type="entry name" value="zf-FPG_IleRS"/>
    <property type="match status" value="1"/>
</dbReference>
<keyword evidence="16" id="KW-0326">Glycosidase</keyword>
<proteinExistence type="inferred from homology"/>
<dbReference type="SUPFAM" id="SSF57716">
    <property type="entry name" value="Glucocorticoid receptor-like (DNA-binding domain)"/>
    <property type="match status" value="1"/>
</dbReference>
<evidence type="ECO:0000259" key="20">
    <source>
        <dbReference type="PROSITE" id="PS51066"/>
    </source>
</evidence>
<dbReference type="AlphaFoldDB" id="A0A7V7RLQ9"/>
<feature type="domain" description="FPG-type" evidence="20">
    <location>
        <begin position="235"/>
        <end position="269"/>
    </location>
</feature>
<comment type="caution">
    <text evidence="22">The sequence shown here is derived from an EMBL/GenBank/DDBJ whole genome shotgun (WGS) entry which is preliminary data.</text>
</comment>
<sequence>MPELPEMETYKQQLHAILAGKRIIKTEVQREKSINVTADLFKQELNGAVIVKIDRRAKHLIFHLSTGKFLLLHLMLGGWMYAGNDQDAPDRTKQITLTFDSIKLYFIGLRLGYLHLHNKQTLEEELADLGPEPLQDDFNRDAFQQLLEGRRGMLKTTLVNQHVIAGIGNCYSDEICYEAYLLPDRGMDKLSEEEKDKLYSAMVSVLKNATQLGGYMENPLSQGDQLTGGYNDHCLVYDREGMECNRCHSKIVKTEISSRKTFFCPGCQK</sequence>
<dbReference type="SMART" id="SM01232">
    <property type="entry name" value="H2TH"/>
    <property type="match status" value="1"/>
</dbReference>
<evidence type="ECO:0000256" key="16">
    <source>
        <dbReference type="ARBA" id="ARBA00023295"/>
    </source>
</evidence>
<evidence type="ECO:0000313" key="23">
    <source>
        <dbReference type="Proteomes" id="UP000441354"/>
    </source>
</evidence>
<keyword evidence="9 19" id="KW-0863">Zinc-finger</keyword>
<organism evidence="22 23">
    <name type="scientific">Bacillus mesophilum</name>
    <dbReference type="NCBI Taxonomy" id="1071718"/>
    <lineage>
        <taxon>Bacteria</taxon>
        <taxon>Bacillati</taxon>
        <taxon>Bacillota</taxon>
        <taxon>Bacilli</taxon>
        <taxon>Bacillales</taxon>
        <taxon>Bacillaceae</taxon>
        <taxon>Bacillus</taxon>
    </lineage>
</organism>
<dbReference type="InterPro" id="IPR012319">
    <property type="entry name" value="FPG_cat"/>
</dbReference>
<dbReference type="RefSeq" id="WP_151574737.1">
    <property type="nucleotide sequence ID" value="NZ_WBOT01000004.1"/>
</dbReference>
<dbReference type="GO" id="GO:0003684">
    <property type="term" value="F:damaged DNA binding"/>
    <property type="evidence" value="ECO:0007669"/>
    <property type="project" value="InterPro"/>
</dbReference>
<dbReference type="InterPro" id="IPR015886">
    <property type="entry name" value="H2TH_FPG"/>
</dbReference>
<evidence type="ECO:0000256" key="5">
    <source>
        <dbReference type="ARBA" id="ARBA00012720"/>
    </source>
</evidence>
<dbReference type="GO" id="GO:0003690">
    <property type="term" value="F:double-stranded DNA binding"/>
    <property type="evidence" value="ECO:0007669"/>
    <property type="project" value="UniProtKB-ARBA"/>
</dbReference>
<comment type="cofactor">
    <cofactor evidence="2">
        <name>Zn(2+)</name>
        <dbReference type="ChEBI" id="CHEBI:29105"/>
    </cofactor>
</comment>
<keyword evidence="23" id="KW-1185">Reference proteome</keyword>
<accession>A0A7V7RLQ9</accession>
<dbReference type="EC" id="3.2.2.23" evidence="4"/>
<evidence type="ECO:0000256" key="6">
    <source>
        <dbReference type="ARBA" id="ARBA00016240"/>
    </source>
</evidence>
<gene>
    <name evidence="22" type="ORF">F7732_14490</name>
</gene>
<evidence type="ECO:0000256" key="12">
    <source>
        <dbReference type="ARBA" id="ARBA00023125"/>
    </source>
</evidence>
<dbReference type="SMART" id="SM00898">
    <property type="entry name" value="Fapy_DNA_glyco"/>
    <property type="match status" value="1"/>
</dbReference>
<dbReference type="FunFam" id="1.10.8.50:FF:000003">
    <property type="entry name" value="Formamidopyrimidine-DNA glycosylase"/>
    <property type="match status" value="1"/>
</dbReference>
<evidence type="ECO:0000256" key="3">
    <source>
        <dbReference type="ARBA" id="ARBA00009409"/>
    </source>
</evidence>
<evidence type="ECO:0000256" key="17">
    <source>
        <dbReference type="ARBA" id="ARBA00030638"/>
    </source>
</evidence>
<keyword evidence="11" id="KW-0862">Zinc</keyword>
<dbReference type="InterPro" id="IPR035937">
    <property type="entry name" value="FPG_N"/>
</dbReference>
<evidence type="ECO:0000256" key="14">
    <source>
        <dbReference type="ARBA" id="ARBA00023239"/>
    </source>
</evidence>
<evidence type="ECO:0000256" key="7">
    <source>
        <dbReference type="ARBA" id="ARBA00022723"/>
    </source>
</evidence>
<dbReference type="PROSITE" id="PS51066">
    <property type="entry name" value="ZF_FPG_2"/>
    <property type="match status" value="1"/>
</dbReference>
<comment type="catalytic activity">
    <reaction evidence="18">
        <text>2'-deoxyribonucleotide-(2'-deoxyribose 5'-phosphate)-2'-deoxyribonucleotide-DNA = a 3'-end 2'-deoxyribonucleotide-(2,3-dehydro-2,3-deoxyribose 5'-phosphate)-DNA + a 5'-end 5'-phospho-2'-deoxyribonucleoside-DNA + H(+)</text>
        <dbReference type="Rhea" id="RHEA:66592"/>
        <dbReference type="Rhea" id="RHEA-COMP:13180"/>
        <dbReference type="Rhea" id="RHEA-COMP:16897"/>
        <dbReference type="Rhea" id="RHEA-COMP:17067"/>
        <dbReference type="ChEBI" id="CHEBI:15378"/>
        <dbReference type="ChEBI" id="CHEBI:136412"/>
        <dbReference type="ChEBI" id="CHEBI:157695"/>
        <dbReference type="ChEBI" id="CHEBI:167181"/>
        <dbReference type="EC" id="4.2.99.18"/>
    </reaction>
</comment>
<dbReference type="Pfam" id="PF01149">
    <property type="entry name" value="Fapy_DNA_glyco"/>
    <property type="match status" value="1"/>
</dbReference>
<keyword evidence="12" id="KW-0238">DNA-binding</keyword>
<evidence type="ECO:0000256" key="1">
    <source>
        <dbReference type="ARBA" id="ARBA00001668"/>
    </source>
</evidence>
<dbReference type="PANTHER" id="PTHR22993:SF9">
    <property type="entry name" value="FORMAMIDOPYRIMIDINE-DNA GLYCOSYLASE"/>
    <property type="match status" value="1"/>
</dbReference>